<dbReference type="HAMAP" id="MF_02128">
    <property type="entry name" value="TMP_kinase"/>
    <property type="match status" value="1"/>
</dbReference>
<dbReference type="PANTHER" id="PTHR30270:SF0">
    <property type="entry name" value="THIAMINE-MONOPHOSPHATE KINASE"/>
    <property type="match status" value="1"/>
</dbReference>
<protein>
    <recommendedName>
        <fullName evidence="1">Thiamine-monophosphate kinase</fullName>
        <shortName evidence="1">TMP kinase</shortName>
        <shortName evidence="1">Thiamine-phosphate kinase</shortName>
        <ecNumber evidence="1">2.7.4.16</ecNumber>
    </recommendedName>
</protein>
<dbReference type="Proteomes" id="UP000187485">
    <property type="component" value="Unassembled WGS sequence"/>
</dbReference>
<dbReference type="GO" id="GO:0009229">
    <property type="term" value="P:thiamine diphosphate biosynthetic process"/>
    <property type="evidence" value="ECO:0007669"/>
    <property type="project" value="UniProtKB-UniRule"/>
</dbReference>
<dbReference type="EC" id="2.7.4.16" evidence="1"/>
<dbReference type="Pfam" id="PF00586">
    <property type="entry name" value="AIRS"/>
    <property type="match status" value="1"/>
</dbReference>
<dbReference type="Gene3D" id="3.90.650.10">
    <property type="entry name" value="PurM-like C-terminal domain"/>
    <property type="match status" value="1"/>
</dbReference>
<dbReference type="InterPro" id="IPR036921">
    <property type="entry name" value="PurM-like_N_sf"/>
</dbReference>
<dbReference type="InterPro" id="IPR036676">
    <property type="entry name" value="PurM-like_C_sf"/>
</dbReference>
<feature type="binding site" evidence="1">
    <location>
        <position position="47"/>
    </location>
    <ligand>
        <name>Mg(2+)</name>
        <dbReference type="ChEBI" id="CHEBI:18420"/>
        <label>1</label>
    </ligand>
</feature>
<comment type="pathway">
    <text evidence="1">Cofactor biosynthesis; thiamine diphosphate biosynthesis; thiamine diphosphate from thiamine phosphate: step 1/1.</text>
</comment>
<evidence type="ECO:0000256" key="1">
    <source>
        <dbReference type="HAMAP-Rule" id="MF_02128"/>
    </source>
</evidence>
<feature type="binding site" evidence="1">
    <location>
        <position position="323"/>
    </location>
    <ligand>
        <name>substrate</name>
    </ligand>
</feature>
<dbReference type="STRING" id="870242.cpu_04990"/>
<feature type="binding site" evidence="1">
    <location>
        <position position="272"/>
    </location>
    <ligand>
        <name>substrate</name>
    </ligand>
</feature>
<dbReference type="GO" id="GO:0000287">
    <property type="term" value="F:magnesium ion binding"/>
    <property type="evidence" value="ECO:0007669"/>
    <property type="project" value="UniProtKB-UniRule"/>
</dbReference>
<evidence type="ECO:0000313" key="5">
    <source>
        <dbReference type="Proteomes" id="UP000187485"/>
    </source>
</evidence>
<feature type="binding site" evidence="1">
    <location>
        <position position="54"/>
    </location>
    <ligand>
        <name>substrate</name>
    </ligand>
</feature>
<dbReference type="PANTHER" id="PTHR30270">
    <property type="entry name" value="THIAMINE-MONOPHOSPHATE KINASE"/>
    <property type="match status" value="1"/>
</dbReference>
<keyword evidence="1" id="KW-0479">Metal-binding</keyword>
<feature type="binding site" evidence="1">
    <location>
        <position position="76"/>
    </location>
    <ligand>
        <name>Mg(2+)</name>
        <dbReference type="ChEBI" id="CHEBI:18420"/>
        <label>2</label>
    </ligand>
</feature>
<feature type="binding site" evidence="1">
    <location>
        <position position="124"/>
    </location>
    <ligand>
        <name>Mg(2+)</name>
        <dbReference type="ChEBI" id="CHEBI:18420"/>
        <label>1</label>
    </ligand>
</feature>
<keyword evidence="1" id="KW-0784">Thiamine biosynthesis</keyword>
<feature type="binding site" evidence="1">
    <location>
        <position position="219"/>
    </location>
    <ligand>
        <name>Mg(2+)</name>
        <dbReference type="ChEBI" id="CHEBI:18420"/>
        <label>3</label>
    </ligand>
</feature>
<feature type="binding site" evidence="1">
    <location>
        <position position="32"/>
    </location>
    <ligand>
        <name>Mg(2+)</name>
        <dbReference type="ChEBI" id="CHEBI:18420"/>
        <label>4</label>
    </ligand>
</feature>
<feature type="binding site" evidence="1">
    <location>
        <position position="47"/>
    </location>
    <ligand>
        <name>Mg(2+)</name>
        <dbReference type="ChEBI" id="CHEBI:18420"/>
        <label>2</label>
    </ligand>
</feature>
<dbReference type="SUPFAM" id="SSF56042">
    <property type="entry name" value="PurM C-terminal domain-like"/>
    <property type="match status" value="1"/>
</dbReference>
<sequence length="326" mass="35364">MEVTKIGEEGIIAIAQKATEVSSGVILGIGDDAAVVEIKGKLLVTTDLLVENVHFKRNYTKPEILGKKALAVNLSDIAAMGGIPRFCLVSLALPKTTEVNFVEGFYQGLKSMAKEYGVTLIGGDTTGAGSEIMVAVTVLGEALEEGVLTRSGAKPGDGVYVSGYLGDSAAGLYLLLKEKLGLLPEEVEKYLISRHLEPEPRLELGQLLCREKFATSTNDLSDGLVKKLQEIARSSGVEITINREKIPLSFALLTFCQQFTLKPLDLALHGGEDYELLFTVPAEKEEELFKLDLPLFKIGMVTGYDERGRVKAEDGVVLQDRGFQHF</sequence>
<dbReference type="Gene3D" id="3.30.1330.10">
    <property type="entry name" value="PurM-like, N-terminal domain"/>
    <property type="match status" value="1"/>
</dbReference>
<keyword evidence="1" id="KW-0067">ATP-binding</keyword>
<comment type="function">
    <text evidence="1">Catalyzes the ATP-dependent phosphorylation of thiamine-monophosphate (TMP) to form thiamine-pyrophosphate (TPP), the active form of vitamin B1.</text>
</comment>
<feature type="binding site" evidence="1">
    <location>
        <position position="45"/>
    </location>
    <ligand>
        <name>Mg(2+)</name>
        <dbReference type="ChEBI" id="CHEBI:18420"/>
        <label>4</label>
    </ligand>
</feature>
<feature type="domain" description="PurM-like C-terminal" evidence="3">
    <location>
        <begin position="154"/>
        <end position="290"/>
    </location>
</feature>
<organism evidence="4 5">
    <name type="scientific">Carboxydothermus pertinax</name>
    <dbReference type="NCBI Taxonomy" id="870242"/>
    <lineage>
        <taxon>Bacteria</taxon>
        <taxon>Bacillati</taxon>
        <taxon>Bacillota</taxon>
        <taxon>Clostridia</taxon>
        <taxon>Thermoanaerobacterales</taxon>
        <taxon>Thermoanaerobacteraceae</taxon>
        <taxon>Carboxydothermus</taxon>
    </lineage>
</organism>
<dbReference type="GO" id="GO:0009030">
    <property type="term" value="F:thiamine-phosphate kinase activity"/>
    <property type="evidence" value="ECO:0007669"/>
    <property type="project" value="UniProtKB-UniRule"/>
</dbReference>
<name>A0A1L8CT42_9THEO</name>
<comment type="miscellaneous">
    <text evidence="1">Reaction mechanism of ThiL seems to utilize a direct, inline transfer of the gamma-phosphate of ATP to TMP rather than a phosphorylated enzyme intermediate.</text>
</comment>
<feature type="binding site" evidence="1">
    <location>
        <position position="46"/>
    </location>
    <ligand>
        <name>Mg(2+)</name>
        <dbReference type="ChEBI" id="CHEBI:18420"/>
        <label>1</label>
    </ligand>
</feature>
<dbReference type="PIRSF" id="PIRSF005303">
    <property type="entry name" value="Thiam_monoph_kin"/>
    <property type="match status" value="1"/>
</dbReference>
<gene>
    <name evidence="1" type="primary">thiL</name>
    <name evidence="4" type="ORF">cpu_04990</name>
</gene>
<dbReference type="InterPro" id="IPR010918">
    <property type="entry name" value="PurM-like_C_dom"/>
</dbReference>
<comment type="similarity">
    <text evidence="1">Belongs to the thiamine-monophosphate kinase family.</text>
</comment>
<feature type="binding site" evidence="1">
    <location>
        <position position="150"/>
    </location>
    <ligand>
        <name>ATP</name>
        <dbReference type="ChEBI" id="CHEBI:30616"/>
    </ligand>
</feature>
<feature type="binding site" evidence="1">
    <location>
        <position position="32"/>
    </location>
    <ligand>
        <name>Mg(2+)</name>
        <dbReference type="ChEBI" id="CHEBI:18420"/>
        <label>3</label>
    </ligand>
</feature>
<dbReference type="SUPFAM" id="SSF55326">
    <property type="entry name" value="PurM N-terminal domain-like"/>
    <property type="match status" value="1"/>
</dbReference>
<dbReference type="EMBL" id="BDJK01000006">
    <property type="protein sequence ID" value="GAV21989.1"/>
    <property type="molecule type" value="Genomic_DNA"/>
</dbReference>
<accession>A0A1L8CT42</accession>
<dbReference type="InterPro" id="IPR016188">
    <property type="entry name" value="PurM-like_N"/>
</dbReference>
<evidence type="ECO:0000313" key="4">
    <source>
        <dbReference type="EMBL" id="GAV21989.1"/>
    </source>
</evidence>
<keyword evidence="1 4" id="KW-0418">Kinase</keyword>
<feature type="domain" description="PurM-like N-terminal" evidence="2">
    <location>
        <begin position="30"/>
        <end position="141"/>
    </location>
</feature>
<keyword evidence="1" id="KW-0547">Nucleotide-binding</keyword>
<dbReference type="AlphaFoldDB" id="A0A1L8CT42"/>
<feature type="binding site" evidence="1">
    <location>
        <position position="76"/>
    </location>
    <ligand>
        <name>Mg(2+)</name>
        <dbReference type="ChEBI" id="CHEBI:18420"/>
        <label>4</label>
    </ligand>
</feature>
<dbReference type="InterPro" id="IPR006283">
    <property type="entry name" value="ThiL-like"/>
</dbReference>
<keyword evidence="5" id="KW-1185">Reference proteome</keyword>
<dbReference type="OrthoDB" id="9802811at2"/>
<feature type="binding site" evidence="1">
    <location>
        <position position="106"/>
    </location>
    <ligand>
        <name>ATP</name>
        <dbReference type="ChEBI" id="CHEBI:30616"/>
    </ligand>
</feature>
<reference evidence="5" key="1">
    <citation type="submission" date="2016-12" db="EMBL/GenBank/DDBJ databases">
        <title>Draft Genome Sequences od Carboxydothermus pertinax and islandicus, Hydrogenogenic Carboxydotrophic Bacteria.</title>
        <authorList>
            <person name="Fukuyama Y."/>
            <person name="Ohmae K."/>
            <person name="Yoneda Y."/>
            <person name="Yoshida T."/>
            <person name="Sako Y."/>
        </authorList>
    </citation>
    <scope>NUCLEOTIDE SEQUENCE [LARGE SCALE GENOMIC DNA]</scope>
    <source>
        <strain evidence="5">Ug1</strain>
    </source>
</reference>
<dbReference type="GO" id="GO:0009228">
    <property type="term" value="P:thiamine biosynthetic process"/>
    <property type="evidence" value="ECO:0007669"/>
    <property type="project" value="UniProtKB-KW"/>
</dbReference>
<keyword evidence="1" id="KW-0808">Transferase</keyword>
<dbReference type="NCBIfam" id="TIGR01379">
    <property type="entry name" value="thiL"/>
    <property type="match status" value="1"/>
</dbReference>
<comment type="caution">
    <text evidence="4">The sequence shown here is derived from an EMBL/GenBank/DDBJ whole genome shotgun (WGS) entry which is preliminary data.</text>
</comment>
<proteinExistence type="inferred from homology"/>
<dbReference type="GO" id="GO:0005524">
    <property type="term" value="F:ATP binding"/>
    <property type="evidence" value="ECO:0007669"/>
    <property type="project" value="UniProtKB-UniRule"/>
</dbReference>
<feature type="binding site" evidence="1">
    <location>
        <position position="76"/>
    </location>
    <ligand>
        <name>Mg(2+)</name>
        <dbReference type="ChEBI" id="CHEBI:18420"/>
        <label>3</label>
    </ligand>
</feature>
<feature type="binding site" evidence="1">
    <location>
        <begin position="123"/>
        <end position="124"/>
    </location>
    <ligand>
        <name>ATP</name>
        <dbReference type="ChEBI" id="CHEBI:30616"/>
    </ligand>
</feature>
<keyword evidence="1" id="KW-0460">Magnesium</keyword>
<dbReference type="UniPathway" id="UPA00060">
    <property type="reaction ID" value="UER00142"/>
</dbReference>
<dbReference type="RefSeq" id="WP_075858417.1">
    <property type="nucleotide sequence ID" value="NZ_BDJK01000006.1"/>
</dbReference>
<feature type="binding site" evidence="1">
    <location>
        <position position="222"/>
    </location>
    <ligand>
        <name>Mg(2+)</name>
        <dbReference type="ChEBI" id="CHEBI:18420"/>
        <label>5</label>
    </ligand>
</feature>
<feature type="binding site" evidence="1">
    <location>
        <position position="221"/>
    </location>
    <ligand>
        <name>ATP</name>
        <dbReference type="ChEBI" id="CHEBI:30616"/>
    </ligand>
</feature>
<evidence type="ECO:0000259" key="2">
    <source>
        <dbReference type="Pfam" id="PF00586"/>
    </source>
</evidence>
<dbReference type="CDD" id="cd02194">
    <property type="entry name" value="ThiL"/>
    <property type="match status" value="1"/>
</dbReference>
<evidence type="ECO:0000259" key="3">
    <source>
        <dbReference type="Pfam" id="PF02769"/>
    </source>
</evidence>
<comment type="catalytic activity">
    <reaction evidence="1">
        <text>thiamine phosphate + ATP = thiamine diphosphate + ADP</text>
        <dbReference type="Rhea" id="RHEA:15913"/>
        <dbReference type="ChEBI" id="CHEBI:30616"/>
        <dbReference type="ChEBI" id="CHEBI:37575"/>
        <dbReference type="ChEBI" id="CHEBI:58937"/>
        <dbReference type="ChEBI" id="CHEBI:456216"/>
        <dbReference type="EC" id="2.7.4.16"/>
    </reaction>
</comment>
<dbReference type="Pfam" id="PF02769">
    <property type="entry name" value="AIRS_C"/>
    <property type="match status" value="1"/>
</dbReference>